<dbReference type="Pfam" id="PF02126">
    <property type="entry name" value="PTE"/>
    <property type="match status" value="1"/>
</dbReference>
<comment type="caution">
    <text evidence="4">The sequence shown here is derived from an EMBL/GenBank/DDBJ whole genome shotgun (WGS) entry which is preliminary data.</text>
</comment>
<dbReference type="PANTHER" id="PTHR10819:SF3">
    <property type="entry name" value="PHOSPHOTRIESTERASE-RELATED PROTEIN"/>
    <property type="match status" value="1"/>
</dbReference>
<evidence type="ECO:0000256" key="3">
    <source>
        <dbReference type="PROSITE-ProRule" id="PRU00679"/>
    </source>
</evidence>
<comment type="similarity">
    <text evidence="3">Belongs to the metallo-dependent hydrolases superfamily. Phosphotriesterase family.</text>
</comment>
<name>A0ABW2CYC8_9ACTN</name>
<dbReference type="InterPro" id="IPR032466">
    <property type="entry name" value="Metal_Hydrolase"/>
</dbReference>
<dbReference type="EMBL" id="JBHSXS010000045">
    <property type="protein sequence ID" value="MFC6885975.1"/>
    <property type="molecule type" value="Genomic_DNA"/>
</dbReference>
<sequence>MSGAAGTAVTTVTGPVDASDLGLTLTHEHLRNDVRAAVGEPGDHGDPELRRLRDARVTPELAWLLRERPYDCLDHCVLDDADAMLADLKAFAAAGGGTVVDVTPGGLGRDPLALVSFAERSGLRIVMGSGWYLERFHPAHLADAGERRLADELVAEFARGADGTGVRPGVIGEIGVSPDFTPAERTALRAAARAQRETGVPLYVHLPGWQRRAHEVLDIVLDGYGVPPGAVVLCHMDPSHDDPDYQDAVAGRGVWLEFDMVGMPFRYPGEGQSPAPHETARAVAGLVARGHGDRLLLSHDVFLKSMLTAYGGNGFRYVPELFTGRLVDEGVPPETARDLLRGNPARLFERAASAAS</sequence>
<organism evidence="4 5">
    <name type="scientific">Actinomadura yumaensis</name>
    <dbReference type="NCBI Taxonomy" id="111807"/>
    <lineage>
        <taxon>Bacteria</taxon>
        <taxon>Bacillati</taxon>
        <taxon>Actinomycetota</taxon>
        <taxon>Actinomycetes</taxon>
        <taxon>Streptosporangiales</taxon>
        <taxon>Thermomonosporaceae</taxon>
        <taxon>Actinomadura</taxon>
    </lineage>
</organism>
<comment type="caution">
    <text evidence="3">Lacks conserved residue(s) required for the propagation of feature annotation.</text>
</comment>
<dbReference type="PANTHER" id="PTHR10819">
    <property type="entry name" value="PHOSPHOTRIESTERASE-RELATED"/>
    <property type="match status" value="1"/>
</dbReference>
<dbReference type="PIRSF" id="PIRSF016839">
    <property type="entry name" value="PhP"/>
    <property type="match status" value="1"/>
</dbReference>
<protein>
    <submittedName>
        <fullName evidence="4">Phosphotriesterase</fullName>
    </submittedName>
</protein>
<keyword evidence="2" id="KW-0378">Hydrolase</keyword>
<keyword evidence="1" id="KW-0479">Metal-binding</keyword>
<dbReference type="RefSeq" id="WP_160826545.1">
    <property type="nucleotide sequence ID" value="NZ_JBHSXS010000045.1"/>
</dbReference>
<reference evidence="5" key="1">
    <citation type="journal article" date="2019" name="Int. J. Syst. Evol. Microbiol.">
        <title>The Global Catalogue of Microorganisms (GCM) 10K type strain sequencing project: providing services to taxonomists for standard genome sequencing and annotation.</title>
        <authorList>
            <consortium name="The Broad Institute Genomics Platform"/>
            <consortium name="The Broad Institute Genome Sequencing Center for Infectious Disease"/>
            <person name="Wu L."/>
            <person name="Ma J."/>
        </authorList>
    </citation>
    <scope>NUCLEOTIDE SEQUENCE [LARGE SCALE GENOMIC DNA]</scope>
    <source>
        <strain evidence="5">JCM 3369</strain>
    </source>
</reference>
<evidence type="ECO:0000313" key="4">
    <source>
        <dbReference type="EMBL" id="MFC6885975.1"/>
    </source>
</evidence>
<dbReference type="PROSITE" id="PS51347">
    <property type="entry name" value="PHOSPHOTRIESTERASE_2"/>
    <property type="match status" value="1"/>
</dbReference>
<dbReference type="SUPFAM" id="SSF51556">
    <property type="entry name" value="Metallo-dependent hydrolases"/>
    <property type="match status" value="1"/>
</dbReference>
<evidence type="ECO:0000256" key="2">
    <source>
        <dbReference type="ARBA" id="ARBA00022801"/>
    </source>
</evidence>
<accession>A0ABW2CYC8</accession>
<gene>
    <name evidence="4" type="ORF">ACFQKB_39875</name>
</gene>
<dbReference type="InterPro" id="IPR017947">
    <property type="entry name" value="AryldialkylPase_Zn-BS"/>
</dbReference>
<dbReference type="Gene3D" id="3.20.20.140">
    <property type="entry name" value="Metal-dependent hydrolases"/>
    <property type="match status" value="1"/>
</dbReference>
<keyword evidence="5" id="KW-1185">Reference proteome</keyword>
<proteinExistence type="inferred from homology"/>
<dbReference type="InterPro" id="IPR001559">
    <property type="entry name" value="Phosphotriesterase"/>
</dbReference>
<dbReference type="PROSITE" id="PS01322">
    <property type="entry name" value="PHOSPHOTRIESTERASE_1"/>
    <property type="match status" value="1"/>
</dbReference>
<evidence type="ECO:0000313" key="5">
    <source>
        <dbReference type="Proteomes" id="UP001596380"/>
    </source>
</evidence>
<dbReference type="Proteomes" id="UP001596380">
    <property type="component" value="Unassembled WGS sequence"/>
</dbReference>
<evidence type="ECO:0000256" key="1">
    <source>
        <dbReference type="ARBA" id="ARBA00022723"/>
    </source>
</evidence>